<gene>
    <name evidence="1" type="ORF">S01H4_62724</name>
</gene>
<accession>X1DTI7</accession>
<protein>
    <submittedName>
        <fullName evidence="1">Uncharacterized protein</fullName>
    </submittedName>
</protein>
<dbReference type="EMBL" id="BART01037513">
    <property type="protein sequence ID" value="GAH08294.1"/>
    <property type="molecule type" value="Genomic_DNA"/>
</dbReference>
<proteinExistence type="predicted"/>
<comment type="caution">
    <text evidence="1">The sequence shown here is derived from an EMBL/GenBank/DDBJ whole genome shotgun (WGS) entry which is preliminary data.</text>
</comment>
<name>X1DTI7_9ZZZZ</name>
<evidence type="ECO:0000313" key="1">
    <source>
        <dbReference type="EMBL" id="GAH08294.1"/>
    </source>
</evidence>
<organism evidence="1">
    <name type="scientific">marine sediment metagenome</name>
    <dbReference type="NCBI Taxonomy" id="412755"/>
    <lineage>
        <taxon>unclassified sequences</taxon>
        <taxon>metagenomes</taxon>
        <taxon>ecological metagenomes</taxon>
    </lineage>
</organism>
<feature type="non-terminal residue" evidence="1">
    <location>
        <position position="34"/>
    </location>
</feature>
<dbReference type="AlphaFoldDB" id="X1DTI7"/>
<sequence>MKMSVSDDLTANIREKVMNVLKIEEAKTDLDNLT</sequence>
<reference evidence="1" key="1">
    <citation type="journal article" date="2014" name="Front. Microbiol.">
        <title>High frequency of phylogenetically diverse reductive dehalogenase-homologous genes in deep subseafloor sedimentary metagenomes.</title>
        <authorList>
            <person name="Kawai M."/>
            <person name="Futagami T."/>
            <person name="Toyoda A."/>
            <person name="Takaki Y."/>
            <person name="Nishi S."/>
            <person name="Hori S."/>
            <person name="Arai W."/>
            <person name="Tsubouchi T."/>
            <person name="Morono Y."/>
            <person name="Uchiyama I."/>
            <person name="Ito T."/>
            <person name="Fujiyama A."/>
            <person name="Inagaki F."/>
            <person name="Takami H."/>
        </authorList>
    </citation>
    <scope>NUCLEOTIDE SEQUENCE</scope>
    <source>
        <strain evidence="1">Expedition CK06-06</strain>
    </source>
</reference>